<comment type="catalytic activity">
    <reaction evidence="6">
        <text>L-aspartate + 2-oxoglutarate = oxaloacetate + L-glutamate</text>
        <dbReference type="Rhea" id="RHEA:21824"/>
        <dbReference type="ChEBI" id="CHEBI:16452"/>
        <dbReference type="ChEBI" id="CHEBI:16810"/>
        <dbReference type="ChEBI" id="CHEBI:29985"/>
        <dbReference type="ChEBI" id="CHEBI:29991"/>
        <dbReference type="EC" id="2.6.1.1"/>
    </reaction>
</comment>
<dbReference type="InterPro" id="IPR022518">
    <property type="entry name" value="Aspartate_4-decarboxylase"/>
</dbReference>
<dbReference type="NCBIfam" id="NF006755">
    <property type="entry name" value="PRK09275.1"/>
    <property type="match status" value="1"/>
</dbReference>
<sequence length="331" mass="37087">MATIDYREYEKMSPFEIKDGLLKLAKQSAQKSAYALLNAGRGNPNWIATAPREAFFLFGQFALTESRRTMDDPKVGLAGMLQMNGIAARLENWLEKHSDMPGAAFISSMVEHGVKMFGFNADALVHELADSIIGDNYPVPDRMLVHAEQVAHRYLMWAMGGDGQQSGKFDLYAVEGGTVAMCYIFKSLIANRILKKGDTIAIGTPIFTPYIEIAELEDYAFKAVHIRAPQENRFQYTDEELKKLEDPRVKAFFVVNPGNPTSMGIDTATMKKLVDLVKTKRPDLILLTDDVYGTFVPNFRSLLTELPYNTIGVYSYSKYFGCTGWRLGPTQ</sequence>
<dbReference type="Gene3D" id="3.40.640.10">
    <property type="entry name" value="Type I PLP-dependent aspartate aminotransferase-like (Major domain)"/>
    <property type="match status" value="1"/>
</dbReference>
<dbReference type="CDD" id="cd00609">
    <property type="entry name" value="AAT_like"/>
    <property type="match status" value="1"/>
</dbReference>
<comment type="cofactor">
    <cofactor evidence="1">
        <name>pyridoxal 5'-phosphate</name>
        <dbReference type="ChEBI" id="CHEBI:597326"/>
    </cofactor>
</comment>
<protein>
    <recommendedName>
        <fullName evidence="7">Aspartate 4-decarboxylase</fullName>
        <ecNumber evidence="7">4.1.1.12</ecNumber>
    </recommendedName>
</protein>
<evidence type="ECO:0000256" key="5">
    <source>
        <dbReference type="ARBA" id="ARBA00022898"/>
    </source>
</evidence>
<evidence type="ECO:0000256" key="7">
    <source>
        <dbReference type="NCBIfam" id="TIGR03801"/>
    </source>
</evidence>
<dbReference type="Gene3D" id="1.10.20.110">
    <property type="match status" value="1"/>
</dbReference>
<dbReference type="GO" id="GO:0030170">
    <property type="term" value="F:pyridoxal phosphate binding"/>
    <property type="evidence" value="ECO:0007669"/>
    <property type="project" value="InterPro"/>
</dbReference>
<dbReference type="GO" id="GO:0004069">
    <property type="term" value="F:L-aspartate:2-oxoglutarate aminotransferase activity"/>
    <property type="evidence" value="ECO:0007669"/>
    <property type="project" value="UniProtKB-EC"/>
</dbReference>
<dbReference type="InterPro" id="IPR015421">
    <property type="entry name" value="PyrdxlP-dep_Trfase_major"/>
</dbReference>
<evidence type="ECO:0000313" key="9">
    <source>
        <dbReference type="EMBL" id="SJM34946.1"/>
    </source>
</evidence>
<evidence type="ECO:0000256" key="1">
    <source>
        <dbReference type="ARBA" id="ARBA00001933"/>
    </source>
</evidence>
<keyword evidence="9" id="KW-0456">Lyase</keyword>
<evidence type="ECO:0000256" key="4">
    <source>
        <dbReference type="ARBA" id="ARBA00022679"/>
    </source>
</evidence>
<organism evidence="9 10">
    <name type="scientific">Mesorhizobium delmotii</name>
    <dbReference type="NCBI Taxonomy" id="1631247"/>
    <lineage>
        <taxon>Bacteria</taxon>
        <taxon>Pseudomonadati</taxon>
        <taxon>Pseudomonadota</taxon>
        <taxon>Alphaproteobacteria</taxon>
        <taxon>Hyphomicrobiales</taxon>
        <taxon>Phyllobacteriaceae</taxon>
        <taxon>Mesorhizobium</taxon>
    </lineage>
</organism>
<dbReference type="NCBIfam" id="TIGR03801">
    <property type="entry name" value="asp_4_decarbox"/>
    <property type="match status" value="1"/>
</dbReference>
<dbReference type="InterPro" id="IPR004839">
    <property type="entry name" value="Aminotransferase_I/II_large"/>
</dbReference>
<dbReference type="EC" id="4.1.1.12" evidence="7"/>
<evidence type="ECO:0000256" key="2">
    <source>
        <dbReference type="ARBA" id="ARBA00007441"/>
    </source>
</evidence>
<evidence type="ECO:0000256" key="3">
    <source>
        <dbReference type="ARBA" id="ARBA00022576"/>
    </source>
</evidence>
<evidence type="ECO:0000313" key="10">
    <source>
        <dbReference type="Proteomes" id="UP000245698"/>
    </source>
</evidence>
<dbReference type="AlphaFoldDB" id="A0A2P9AUU9"/>
<name>A0A2P9AUU9_9HYPH</name>
<dbReference type="EMBL" id="FUIG01000067">
    <property type="protein sequence ID" value="SJM34946.1"/>
    <property type="molecule type" value="Genomic_DNA"/>
</dbReference>
<accession>A0A2P9AUU9</accession>
<dbReference type="InterPro" id="IPR050596">
    <property type="entry name" value="AspAT/PAT-like"/>
</dbReference>
<keyword evidence="3 9" id="KW-0032">Aminotransferase</keyword>
<feature type="domain" description="Aminotransferase class I/classII large" evidence="8">
    <location>
        <begin position="189"/>
        <end position="328"/>
    </location>
</feature>
<keyword evidence="10" id="KW-1185">Reference proteome</keyword>
<evidence type="ECO:0000256" key="6">
    <source>
        <dbReference type="ARBA" id="ARBA00049185"/>
    </source>
</evidence>
<dbReference type="GO" id="GO:0006531">
    <property type="term" value="P:aspartate metabolic process"/>
    <property type="evidence" value="ECO:0007669"/>
    <property type="project" value="UniProtKB-UniRule"/>
</dbReference>
<dbReference type="InterPro" id="IPR015424">
    <property type="entry name" value="PyrdxlP-dep_Trfase"/>
</dbReference>
<comment type="similarity">
    <text evidence="2">Belongs to the class-I pyridoxal-phosphate-dependent aminotransferase family.</text>
</comment>
<dbReference type="PANTHER" id="PTHR46383:SF1">
    <property type="entry name" value="ASPARTATE AMINOTRANSFERASE"/>
    <property type="match status" value="1"/>
</dbReference>
<keyword evidence="5" id="KW-0663">Pyridoxal phosphate</keyword>
<gene>
    <name evidence="9" type="ORF">BQ8482_570003</name>
</gene>
<dbReference type="SUPFAM" id="SSF53383">
    <property type="entry name" value="PLP-dependent transferases"/>
    <property type="match status" value="1"/>
</dbReference>
<proteinExistence type="inferred from homology"/>
<evidence type="ECO:0000259" key="8">
    <source>
        <dbReference type="Pfam" id="PF00155"/>
    </source>
</evidence>
<keyword evidence="4 9" id="KW-0808">Transferase</keyword>
<dbReference type="GO" id="GO:0047688">
    <property type="term" value="F:aspartate 4-decarboxylase activity"/>
    <property type="evidence" value="ECO:0007669"/>
    <property type="project" value="UniProtKB-UniRule"/>
</dbReference>
<dbReference type="Pfam" id="PF00155">
    <property type="entry name" value="Aminotran_1_2"/>
    <property type="match status" value="1"/>
</dbReference>
<dbReference type="PANTHER" id="PTHR46383">
    <property type="entry name" value="ASPARTATE AMINOTRANSFERASE"/>
    <property type="match status" value="1"/>
</dbReference>
<dbReference type="Proteomes" id="UP000245698">
    <property type="component" value="Unassembled WGS sequence"/>
</dbReference>
<reference evidence="10" key="1">
    <citation type="submission" date="2016-12" db="EMBL/GenBank/DDBJ databases">
        <authorList>
            <person name="Brunel B."/>
        </authorList>
    </citation>
    <scope>NUCLEOTIDE SEQUENCE [LARGE SCALE GENOMIC DNA]</scope>
</reference>